<dbReference type="EMBL" id="QTTN01000018">
    <property type="protein sequence ID" value="REE81551.1"/>
    <property type="molecule type" value="Genomic_DNA"/>
</dbReference>
<reference evidence="2 3" key="1">
    <citation type="submission" date="2018-08" db="EMBL/GenBank/DDBJ databases">
        <title>Genomic Encyclopedia of Type Strains, Phase III (KMG-III): the genomes of soil and plant-associated and newly described type strains.</title>
        <authorList>
            <person name="Whitman W."/>
        </authorList>
    </citation>
    <scope>NUCLEOTIDE SEQUENCE [LARGE SCALE GENOMIC DNA]</scope>
    <source>
        <strain evidence="2 3">CGMCC 1.10966</strain>
    </source>
</reference>
<accession>A0A3D9RUY6</accession>
<evidence type="ECO:0000313" key="3">
    <source>
        <dbReference type="Proteomes" id="UP000256304"/>
    </source>
</evidence>
<feature type="chain" id="PRO_5017552922" description="YtkA-like protein" evidence="1">
    <location>
        <begin position="26"/>
        <end position="131"/>
    </location>
</feature>
<feature type="signal peptide" evidence="1">
    <location>
        <begin position="1"/>
        <end position="25"/>
    </location>
</feature>
<dbReference type="RefSeq" id="WP_116190067.1">
    <property type="nucleotide sequence ID" value="NZ_QTTN01000018.1"/>
</dbReference>
<protein>
    <recommendedName>
        <fullName evidence="4">YtkA-like protein</fullName>
    </recommendedName>
</protein>
<sequence length="131" mass="14224">MKNKVGMLLASCLLIVLLITSCSSAKEVQEPDPASIKVALSTNPSPATVGKKIQLSATIIGLLDTDGAEVQFDIREPDNSGMPALVNATLNKDGTFKANHVFEKAQTYKVYIHLYQNELHISKKSELVVQQ</sequence>
<keyword evidence="3" id="KW-1185">Reference proteome</keyword>
<organism evidence="2 3">
    <name type="scientific">Paenibacillus taihuensis</name>
    <dbReference type="NCBI Taxonomy" id="1156355"/>
    <lineage>
        <taxon>Bacteria</taxon>
        <taxon>Bacillati</taxon>
        <taxon>Bacillota</taxon>
        <taxon>Bacilli</taxon>
        <taxon>Bacillales</taxon>
        <taxon>Paenibacillaceae</taxon>
        <taxon>Paenibacillus</taxon>
    </lineage>
</organism>
<keyword evidence="1" id="KW-0732">Signal</keyword>
<name>A0A3D9RUY6_9BACL</name>
<proteinExistence type="predicted"/>
<dbReference type="PROSITE" id="PS51257">
    <property type="entry name" value="PROKAR_LIPOPROTEIN"/>
    <property type="match status" value="1"/>
</dbReference>
<evidence type="ECO:0000313" key="2">
    <source>
        <dbReference type="EMBL" id="REE81551.1"/>
    </source>
</evidence>
<evidence type="ECO:0000256" key="1">
    <source>
        <dbReference type="SAM" id="SignalP"/>
    </source>
</evidence>
<dbReference type="Proteomes" id="UP000256304">
    <property type="component" value="Unassembled WGS sequence"/>
</dbReference>
<dbReference type="OrthoDB" id="2679237at2"/>
<gene>
    <name evidence="2" type="ORF">A8990_11876</name>
</gene>
<comment type="caution">
    <text evidence="2">The sequence shown here is derived from an EMBL/GenBank/DDBJ whole genome shotgun (WGS) entry which is preliminary data.</text>
</comment>
<dbReference type="AlphaFoldDB" id="A0A3D9RUY6"/>
<evidence type="ECO:0008006" key="4">
    <source>
        <dbReference type="Google" id="ProtNLM"/>
    </source>
</evidence>